<protein>
    <recommendedName>
        <fullName evidence="3">HEAT repeat domain-containing protein</fullName>
    </recommendedName>
</protein>
<gene>
    <name evidence="1" type="ORF">I4J89_39830</name>
</gene>
<reference evidence="1" key="1">
    <citation type="submission" date="2020-11" db="EMBL/GenBank/DDBJ databases">
        <title>Isolation and identification of active actinomycetes.</title>
        <authorList>
            <person name="Sun X."/>
        </authorList>
    </citation>
    <scope>NUCLEOTIDE SEQUENCE</scope>
    <source>
        <strain evidence="1">NEAU-A11</strain>
    </source>
</reference>
<dbReference type="EMBL" id="JADQTO010000028">
    <property type="protein sequence ID" value="MBG0567614.1"/>
    <property type="molecule type" value="Genomic_DNA"/>
</dbReference>
<sequence length="598" mass="62610">MLDDLVRVDWAGLTHAYGPADDLPGLLRGLAQGDDDALFELYGNIWHQGTVYPATAYAVPYLIRLLDGPDSDTAGILGLLDEIARAGAGREDAAAHLAVAAGLPSYLRLLAAHPEQGVRAAAAATIGALGQAVAGGASAALRQAATGDSDPTVRAAAVLALGVRGDGVAEHLDDPAPLPRLTAALAMARAESALPAAAVSILERDAPACLGDIERLPEFDDDPLVWVLRGLRHRWELQVDLVTAWLRHPDPAVREGAAYAAEEPLMHWRPAAGRLAPALAAAVADPEKKVYHWAVRNLANAGRAATAYADQLAAAMDQHREAVAVTALARMGDPRADAYLAAVLAALPDADIDRLGGAFDALGPWADRCRAVITGAIPSAPAGRPREGLMRAAHRVGVPAAELLPVLRREADRHPRAVARVLGDLGPSAAEALPELQAMRRAGAGWDAELAIWRITGATGELLARVRAAISDRVEPEALEVLAAAGPAAGDLAGLLPRKFDSDDARQALWAAVAYWNLTADPVPVVPVLLRFLNCGPRGMVAVQCLGDIGPAAEAAVPVLRAAVESPYRQWQMSVGEDGVRQDEAWRDACSAALARIS</sequence>
<organism evidence="1 2">
    <name type="scientific">Actinoplanes aureus</name>
    <dbReference type="NCBI Taxonomy" id="2792083"/>
    <lineage>
        <taxon>Bacteria</taxon>
        <taxon>Bacillati</taxon>
        <taxon>Actinomycetota</taxon>
        <taxon>Actinomycetes</taxon>
        <taxon>Micromonosporales</taxon>
        <taxon>Micromonosporaceae</taxon>
        <taxon>Actinoplanes</taxon>
    </lineage>
</organism>
<dbReference type="SUPFAM" id="SSF48371">
    <property type="entry name" value="ARM repeat"/>
    <property type="match status" value="1"/>
</dbReference>
<dbReference type="RefSeq" id="WP_196419384.1">
    <property type="nucleotide sequence ID" value="NZ_JADQTO010000028.1"/>
</dbReference>
<dbReference type="Proteomes" id="UP000598146">
    <property type="component" value="Unassembled WGS sequence"/>
</dbReference>
<evidence type="ECO:0000313" key="2">
    <source>
        <dbReference type="Proteomes" id="UP000598146"/>
    </source>
</evidence>
<dbReference type="InterPro" id="IPR016024">
    <property type="entry name" value="ARM-type_fold"/>
</dbReference>
<dbReference type="Gene3D" id="1.25.10.10">
    <property type="entry name" value="Leucine-rich Repeat Variant"/>
    <property type="match status" value="2"/>
</dbReference>
<name>A0A931G6V7_9ACTN</name>
<dbReference type="InterPro" id="IPR011989">
    <property type="entry name" value="ARM-like"/>
</dbReference>
<keyword evidence="2" id="KW-1185">Reference proteome</keyword>
<evidence type="ECO:0008006" key="3">
    <source>
        <dbReference type="Google" id="ProtNLM"/>
    </source>
</evidence>
<dbReference type="AlphaFoldDB" id="A0A931G6V7"/>
<accession>A0A931G6V7</accession>
<proteinExistence type="predicted"/>
<evidence type="ECO:0000313" key="1">
    <source>
        <dbReference type="EMBL" id="MBG0567614.1"/>
    </source>
</evidence>
<comment type="caution">
    <text evidence="1">The sequence shown here is derived from an EMBL/GenBank/DDBJ whole genome shotgun (WGS) entry which is preliminary data.</text>
</comment>